<dbReference type="PANTHER" id="PTHR21077">
    <property type="entry name" value="EME1 PROTEIN"/>
    <property type="match status" value="1"/>
</dbReference>
<dbReference type="CDD" id="cd20082">
    <property type="entry name" value="XPF_nuclease_EME2"/>
    <property type="match status" value="1"/>
</dbReference>
<evidence type="ECO:0000256" key="5">
    <source>
        <dbReference type="ARBA" id="ARBA00023204"/>
    </source>
</evidence>
<comment type="subcellular location">
    <subcellularLocation>
        <location evidence="1">Nucleus</location>
    </subcellularLocation>
</comment>
<dbReference type="Gene3D" id="3.40.1620.30">
    <property type="entry name" value="ERCC4, Mus81-Eme1 complex, nuclease domain, subdomain 1"/>
    <property type="match status" value="1"/>
</dbReference>
<comment type="similarity">
    <text evidence="2">Belongs to the EME1/MMS4 family.</text>
</comment>
<dbReference type="Gene3D" id="4.10.800.30">
    <property type="entry name" value="ERCC4, Mus81-Eme1 complex, nuclease domain, subdomain 2"/>
    <property type="match status" value="1"/>
</dbReference>
<evidence type="ECO:0000256" key="2">
    <source>
        <dbReference type="ARBA" id="ARBA00005313"/>
    </source>
</evidence>
<dbReference type="Gene3D" id="1.10.150.670">
    <property type="entry name" value="Crossover junction endonuclease EME1, DNA-binding domain"/>
    <property type="match status" value="1"/>
</dbReference>
<evidence type="ECO:0000256" key="3">
    <source>
        <dbReference type="ARBA" id="ARBA00022763"/>
    </source>
</evidence>
<feature type="compositionally biased region" description="Basic and acidic residues" evidence="7">
    <location>
        <begin position="97"/>
        <end position="133"/>
    </location>
</feature>
<dbReference type="InterPro" id="IPR006166">
    <property type="entry name" value="ERCC4_domain"/>
</dbReference>
<feature type="compositionally biased region" description="Pro residues" evidence="7">
    <location>
        <begin position="77"/>
        <end position="89"/>
    </location>
</feature>
<dbReference type="GO" id="GO:0000712">
    <property type="term" value="P:resolution of meiotic recombination intermediates"/>
    <property type="evidence" value="ECO:0007669"/>
    <property type="project" value="TreeGrafter"/>
</dbReference>
<dbReference type="InterPro" id="IPR043087">
    <property type="entry name" value="Eme1_nucdom_sub2"/>
</dbReference>
<keyword evidence="5" id="KW-0234">DNA repair</keyword>
<evidence type="ECO:0000256" key="7">
    <source>
        <dbReference type="SAM" id="MobiDB-lite"/>
    </source>
</evidence>
<dbReference type="GO" id="GO:0005634">
    <property type="term" value="C:nucleus"/>
    <property type="evidence" value="ECO:0007669"/>
    <property type="project" value="UniProtKB-SubCell"/>
</dbReference>
<name>A0A8C6TJC2_9GOBI</name>
<evidence type="ECO:0000256" key="6">
    <source>
        <dbReference type="ARBA" id="ARBA00023242"/>
    </source>
</evidence>
<sequence>MDAISALRRAKTWEISESEDETEAENRSNPDLKCHERLPCVTVSTDCKEEENAEDASSDSRYKTAQKRSRNDTCALVPPPKPPASPATPSPTRKRRTKEEIELDKQNAKDRKEAREGAKAAKALEKEEKKLEQQQRREAAQQLKALRPENCLKCLTLCIDPVLLQQESSDILLETLSLLEWKFLIESQHLNHSITWTRQLPQDGGIVEEEQVLMVFGWSEFLEVVSAVKNMLDNEGDAMGSTSYLSPLLEFLNWDAKKVVTILVTDSPLEYTGSDDETLASNLGMDQLEIEEVLVYLQLYKNVSMFFLDGWQGVTNHVISVTKALSKRPYKLLTERVELPFCVDGSWASGARVERDGSGLEQVWTLQIQQLNRVSPAVAATVAAAYQSPQLLLQEYQRLESEEEKRGLLAGLLIKTGGKERRIGPEISSRVYRCFTSQNPSWSWTSVRISLLIWFLMKL</sequence>
<dbReference type="InterPro" id="IPR047523">
    <property type="entry name" value="XPF_nuclease_EME2"/>
</dbReference>
<organism evidence="9 10">
    <name type="scientific">Neogobius melanostomus</name>
    <name type="common">round goby</name>
    <dbReference type="NCBI Taxonomy" id="47308"/>
    <lineage>
        <taxon>Eukaryota</taxon>
        <taxon>Metazoa</taxon>
        <taxon>Chordata</taxon>
        <taxon>Craniata</taxon>
        <taxon>Vertebrata</taxon>
        <taxon>Euteleostomi</taxon>
        <taxon>Actinopterygii</taxon>
        <taxon>Neopterygii</taxon>
        <taxon>Teleostei</taxon>
        <taxon>Neoteleostei</taxon>
        <taxon>Acanthomorphata</taxon>
        <taxon>Gobiaria</taxon>
        <taxon>Gobiiformes</taxon>
        <taxon>Gobioidei</taxon>
        <taxon>Gobiidae</taxon>
        <taxon>Benthophilinae</taxon>
        <taxon>Neogobiini</taxon>
        <taxon>Neogobius</taxon>
    </lineage>
</organism>
<dbReference type="InterPro" id="IPR042530">
    <property type="entry name" value="EME1/EME2_C"/>
</dbReference>
<evidence type="ECO:0000313" key="9">
    <source>
        <dbReference type="Ensembl" id="ENSNMLP00000019088.1"/>
    </source>
</evidence>
<keyword evidence="4" id="KW-0233">DNA recombination</keyword>
<dbReference type="Ensembl" id="ENSNMLT00000021455.1">
    <property type="protein sequence ID" value="ENSNMLP00000019088.1"/>
    <property type="gene ID" value="ENSNMLG00000012531.1"/>
</dbReference>
<dbReference type="PANTHER" id="PTHR21077:SF6">
    <property type="entry name" value="CROSSOVER JUNCTION ENDONUCLEASE EME2-RELATED"/>
    <property type="match status" value="1"/>
</dbReference>
<dbReference type="FunFam" id="1.10.150.670:FF:000002">
    <property type="entry name" value="Crossover junction endonuclease EME1"/>
    <property type="match status" value="1"/>
</dbReference>
<protein>
    <submittedName>
        <fullName evidence="9">Essential meiotic structure-specific endonuclease subunit 2</fullName>
    </submittedName>
</protein>
<evidence type="ECO:0000256" key="4">
    <source>
        <dbReference type="ARBA" id="ARBA00023172"/>
    </source>
</evidence>
<reference evidence="9" key="1">
    <citation type="submission" date="2025-08" db="UniProtKB">
        <authorList>
            <consortium name="Ensembl"/>
        </authorList>
    </citation>
    <scope>IDENTIFICATION</scope>
</reference>
<proteinExistence type="inferred from homology"/>
<dbReference type="GO" id="GO:0006302">
    <property type="term" value="P:double-strand break repair"/>
    <property type="evidence" value="ECO:0007669"/>
    <property type="project" value="TreeGrafter"/>
</dbReference>
<keyword evidence="10" id="KW-1185">Reference proteome</keyword>
<feature type="domain" description="ERCC4" evidence="8">
    <location>
        <begin position="156"/>
        <end position="397"/>
    </location>
</feature>
<dbReference type="Proteomes" id="UP000694523">
    <property type="component" value="Unplaced"/>
</dbReference>
<dbReference type="GO" id="GO:0008821">
    <property type="term" value="F:crossover junction DNA endonuclease activity"/>
    <property type="evidence" value="ECO:0007669"/>
    <property type="project" value="TreeGrafter"/>
</dbReference>
<dbReference type="GO" id="GO:0003677">
    <property type="term" value="F:DNA binding"/>
    <property type="evidence" value="ECO:0007669"/>
    <property type="project" value="InterPro"/>
</dbReference>
<dbReference type="GO" id="GO:0031573">
    <property type="term" value="P:mitotic intra-S DNA damage checkpoint signaling"/>
    <property type="evidence" value="ECO:0007669"/>
    <property type="project" value="TreeGrafter"/>
</dbReference>
<dbReference type="GO" id="GO:0048476">
    <property type="term" value="C:Holliday junction resolvase complex"/>
    <property type="evidence" value="ECO:0007669"/>
    <property type="project" value="InterPro"/>
</dbReference>
<feature type="region of interest" description="Disordered" evidence="7">
    <location>
        <begin position="1"/>
        <end position="133"/>
    </location>
</feature>
<keyword evidence="3" id="KW-0227">DNA damage</keyword>
<feature type="compositionally biased region" description="Acidic residues" evidence="7">
    <location>
        <begin position="48"/>
        <end position="57"/>
    </location>
</feature>
<keyword evidence="6" id="KW-0539">Nucleus</keyword>
<accession>A0A8C6TJC2</accession>
<feature type="compositionally biased region" description="Basic and acidic residues" evidence="7">
    <location>
        <begin position="24"/>
        <end position="38"/>
    </location>
</feature>
<dbReference type="GO" id="GO:0031297">
    <property type="term" value="P:replication fork processing"/>
    <property type="evidence" value="ECO:0007669"/>
    <property type="project" value="TreeGrafter"/>
</dbReference>
<dbReference type="Pfam" id="PF21292">
    <property type="entry name" value="EME1-MUS81_C"/>
    <property type="match status" value="1"/>
</dbReference>
<dbReference type="SMART" id="SM00891">
    <property type="entry name" value="ERCC4"/>
    <property type="match status" value="1"/>
</dbReference>
<evidence type="ECO:0000259" key="8">
    <source>
        <dbReference type="SMART" id="SM00891"/>
    </source>
</evidence>
<evidence type="ECO:0000313" key="10">
    <source>
        <dbReference type="Proteomes" id="UP000694523"/>
    </source>
</evidence>
<dbReference type="InterPro" id="IPR033310">
    <property type="entry name" value="Mms4/EME1/EME2"/>
</dbReference>
<dbReference type="AlphaFoldDB" id="A0A8C6TJC2"/>
<dbReference type="InterPro" id="IPR043086">
    <property type="entry name" value="EME1_nucdom_sub1"/>
</dbReference>
<evidence type="ECO:0000256" key="1">
    <source>
        <dbReference type="ARBA" id="ARBA00004123"/>
    </source>
</evidence>
<reference evidence="9" key="2">
    <citation type="submission" date="2025-09" db="UniProtKB">
        <authorList>
            <consortium name="Ensembl"/>
        </authorList>
    </citation>
    <scope>IDENTIFICATION</scope>
</reference>